<gene>
    <name evidence="1" type="ORF">ENM60_03475</name>
</gene>
<evidence type="ECO:0000313" key="1">
    <source>
        <dbReference type="EMBL" id="HHP67834.1"/>
    </source>
</evidence>
<accession>A0A7J3XYN8</accession>
<comment type="caution">
    <text evidence="1">The sequence shown here is derived from an EMBL/GenBank/DDBJ whole genome shotgun (WGS) entry which is preliminary data.</text>
</comment>
<reference evidence="1" key="1">
    <citation type="journal article" date="2020" name="mSystems">
        <title>Genome- and Community-Level Interaction Insights into Carbon Utilization and Element Cycling Functions of Hydrothermarchaeota in Hydrothermal Sediment.</title>
        <authorList>
            <person name="Zhou Z."/>
            <person name="Liu Y."/>
            <person name="Xu W."/>
            <person name="Pan J."/>
            <person name="Luo Z.H."/>
            <person name="Li M."/>
        </authorList>
    </citation>
    <scope>NUCLEOTIDE SEQUENCE [LARGE SCALE GENOMIC DNA]</scope>
    <source>
        <strain evidence="1">SpSt-110</strain>
    </source>
</reference>
<proteinExistence type="predicted"/>
<dbReference type="EMBL" id="DRYK01000048">
    <property type="protein sequence ID" value="HHP67834.1"/>
    <property type="molecule type" value="Genomic_DNA"/>
</dbReference>
<name>A0A7J3XYN8_9CREN</name>
<sequence>MFLTLINPWIILAGASSMTLVAEGLMEKASEGLSEVAVAEARRVVAEILLPSRITGSLVEKYFRKALRLGVWGRLPLESRGLILALRRWGLVKSRVLEGILKGIFLEIELAGLKGRALFYGALLSLREYWGRLGELVRNAGRLLTLGIFYLNSPTIYRFYG</sequence>
<organism evidence="1">
    <name type="scientific">Thermogladius calderae</name>
    <dbReference type="NCBI Taxonomy" id="1200300"/>
    <lineage>
        <taxon>Archaea</taxon>
        <taxon>Thermoproteota</taxon>
        <taxon>Thermoprotei</taxon>
        <taxon>Desulfurococcales</taxon>
        <taxon>Desulfurococcaceae</taxon>
        <taxon>Thermogladius</taxon>
    </lineage>
</organism>
<protein>
    <submittedName>
        <fullName evidence="1">Uncharacterized protein</fullName>
    </submittedName>
</protein>
<dbReference type="AlphaFoldDB" id="A0A7J3XYN8"/>